<keyword evidence="1" id="KW-0597">Phosphoprotein</keyword>
<dbReference type="RefSeq" id="WP_210222512.1">
    <property type="nucleotide sequence ID" value="NZ_CP072801.1"/>
</dbReference>
<dbReference type="Gene3D" id="3.40.50.2300">
    <property type="match status" value="1"/>
</dbReference>
<organism evidence="3 4">
    <name type="scientific">Thiothrix litoralis</name>
    <dbReference type="NCBI Taxonomy" id="2891210"/>
    <lineage>
        <taxon>Bacteria</taxon>
        <taxon>Pseudomonadati</taxon>
        <taxon>Pseudomonadota</taxon>
        <taxon>Gammaproteobacteria</taxon>
        <taxon>Thiotrichales</taxon>
        <taxon>Thiotrichaceae</taxon>
        <taxon>Thiothrix</taxon>
    </lineage>
</organism>
<protein>
    <submittedName>
        <fullName evidence="3">Response regulator</fullName>
    </submittedName>
</protein>
<accession>A0ABX7WRA2</accession>
<dbReference type="InterPro" id="IPR001789">
    <property type="entry name" value="Sig_transdc_resp-reg_receiver"/>
</dbReference>
<dbReference type="PROSITE" id="PS50110">
    <property type="entry name" value="RESPONSE_REGULATORY"/>
    <property type="match status" value="1"/>
</dbReference>
<reference evidence="3 4" key="1">
    <citation type="submission" date="2021-04" db="EMBL/GenBank/DDBJ databases">
        <title>Genomics, taxonomy and metabolism of representatives of sulfur bacteria of the genus Thiothrix: Thiothrix fructosivorans QT, Thiothrix unzii A1T and three new species, Thiothrix subterranea sp. nov., Thiothrix litoralis sp. nov. and 'Candidatus Thiothrix anitrata' sp. nov.</title>
        <authorList>
            <person name="Ravin N.V."/>
            <person name="Smolyakov D."/>
            <person name="Rudenko T.S."/>
            <person name="Mardanov A.V."/>
            <person name="Beletsky A.V."/>
            <person name="Markov N.D."/>
            <person name="Fomenkov A.I."/>
            <person name="Roberts R.J."/>
            <person name="Karnachuk O.V."/>
            <person name="Novikov A."/>
            <person name="Grabovich M.Y."/>
        </authorList>
    </citation>
    <scope>NUCLEOTIDE SEQUENCE [LARGE SCALE GENOMIC DNA]</scope>
    <source>
        <strain evidence="3 4">AS</strain>
    </source>
</reference>
<dbReference type="SUPFAM" id="SSF52172">
    <property type="entry name" value="CheY-like"/>
    <property type="match status" value="1"/>
</dbReference>
<dbReference type="EMBL" id="CP072801">
    <property type="protein sequence ID" value="QTR46150.1"/>
    <property type="molecule type" value="Genomic_DNA"/>
</dbReference>
<dbReference type="Proteomes" id="UP000672039">
    <property type="component" value="Chromosome"/>
</dbReference>
<feature type="modified residue" description="4-aspartylphosphate" evidence="1">
    <location>
        <position position="48"/>
    </location>
</feature>
<feature type="domain" description="Response regulatory" evidence="2">
    <location>
        <begin position="1"/>
        <end position="114"/>
    </location>
</feature>
<evidence type="ECO:0000259" key="2">
    <source>
        <dbReference type="PROSITE" id="PS50110"/>
    </source>
</evidence>
<sequence>MSIEDDREVAEALSAALSAWGLDVRTASNTQKALQHLHDWLPNMLISDYQLEGGDIATTAISAISAHMPHPVPTLILTGNTNPVIIRELQQRQLPTLYKPIHIETLKHAIHTHFTLQG</sequence>
<dbReference type="InterPro" id="IPR011006">
    <property type="entry name" value="CheY-like_superfamily"/>
</dbReference>
<evidence type="ECO:0000256" key="1">
    <source>
        <dbReference type="PROSITE-ProRule" id="PRU00169"/>
    </source>
</evidence>
<name>A0ABX7WRA2_9GAMM</name>
<evidence type="ECO:0000313" key="4">
    <source>
        <dbReference type="Proteomes" id="UP000672039"/>
    </source>
</evidence>
<proteinExistence type="predicted"/>
<dbReference type="Pfam" id="PF00072">
    <property type="entry name" value="Response_reg"/>
    <property type="match status" value="1"/>
</dbReference>
<keyword evidence="4" id="KW-1185">Reference proteome</keyword>
<gene>
    <name evidence="3" type="ORF">J9253_19595</name>
</gene>
<evidence type="ECO:0000313" key="3">
    <source>
        <dbReference type="EMBL" id="QTR46150.1"/>
    </source>
</evidence>